<reference evidence="3" key="1">
    <citation type="journal article" date="2013" name="Mol. Plant Microbe Interact.">
        <title>Global aspects of pacC regulation of pathogenicity genes in Colletotrichum gloeosporioides as revealed by transcriptome analysis.</title>
        <authorList>
            <person name="Alkan N."/>
            <person name="Meng X."/>
            <person name="Friedlander G."/>
            <person name="Reuveni E."/>
            <person name="Sukno S."/>
            <person name="Sherman A."/>
            <person name="Thon M."/>
            <person name="Fluhr R."/>
            <person name="Prusky D."/>
        </authorList>
    </citation>
    <scope>NUCLEOTIDE SEQUENCE [LARGE SCALE GENOMIC DNA]</scope>
    <source>
        <strain evidence="3">Cg-14</strain>
    </source>
</reference>
<organism evidence="2 3">
    <name type="scientific">Colletotrichum gloeosporioides (strain Cg-14)</name>
    <name type="common">Anthracnose fungus</name>
    <name type="synonym">Glomerella cingulata</name>
    <dbReference type="NCBI Taxonomy" id="1237896"/>
    <lineage>
        <taxon>Eukaryota</taxon>
        <taxon>Fungi</taxon>
        <taxon>Dikarya</taxon>
        <taxon>Ascomycota</taxon>
        <taxon>Pezizomycotina</taxon>
        <taxon>Sordariomycetes</taxon>
        <taxon>Hypocreomycetidae</taxon>
        <taxon>Glomerellales</taxon>
        <taxon>Glomerellaceae</taxon>
        <taxon>Colletotrichum</taxon>
        <taxon>Colletotrichum gloeosporioides species complex</taxon>
    </lineage>
</organism>
<protein>
    <submittedName>
        <fullName evidence="2">Uncharacterized protein</fullName>
    </submittedName>
</protein>
<feature type="region of interest" description="Disordered" evidence="1">
    <location>
        <begin position="1"/>
        <end position="79"/>
    </location>
</feature>
<evidence type="ECO:0000313" key="3">
    <source>
        <dbReference type="Proteomes" id="UP000015530"/>
    </source>
</evidence>
<dbReference type="EMBL" id="AMYD01002984">
    <property type="protein sequence ID" value="EQB47394.1"/>
    <property type="molecule type" value="Genomic_DNA"/>
</dbReference>
<proteinExistence type="predicted"/>
<evidence type="ECO:0000313" key="2">
    <source>
        <dbReference type="EMBL" id="EQB47394.1"/>
    </source>
</evidence>
<name>T0K644_COLGC</name>
<feature type="compositionally biased region" description="Basic and acidic residues" evidence="1">
    <location>
        <begin position="66"/>
        <end position="79"/>
    </location>
</feature>
<dbReference type="HOGENOM" id="CLU_1722225_0_0_1"/>
<comment type="caution">
    <text evidence="2">The sequence shown here is derived from an EMBL/GenBank/DDBJ whole genome shotgun (WGS) entry which is preliminary data.</text>
</comment>
<accession>T0K644</accession>
<dbReference type="Proteomes" id="UP000015530">
    <property type="component" value="Unassembled WGS sequence"/>
</dbReference>
<evidence type="ECO:0000256" key="1">
    <source>
        <dbReference type="SAM" id="MobiDB-lite"/>
    </source>
</evidence>
<gene>
    <name evidence="2" type="ORF">CGLO_13464</name>
</gene>
<sequence length="152" mass="16620">MSLNGEQTKPNQPQSGTLDERCRGTARRQQSTPLVVPTLEPSDGTPCEGGTIVYESRPPSSQESVVGEKEGQQQSKDAEAGCWPVVCPDSKALPCGCAAPRRKDRLEMPVLTTWTCIYGLAPTMEQTIKQVGGKWERLDTYAQWIGKPSNKL</sequence>
<feature type="compositionally biased region" description="Polar residues" evidence="1">
    <location>
        <begin position="1"/>
        <end position="17"/>
    </location>
</feature>
<dbReference type="AlphaFoldDB" id="T0K644"/>